<keyword evidence="3" id="KW-1185">Reference proteome</keyword>
<dbReference type="InterPro" id="IPR011009">
    <property type="entry name" value="Kinase-like_dom_sf"/>
</dbReference>
<gene>
    <name evidence="2" type="ORF">E2986_00644</name>
</gene>
<dbReference type="SUPFAM" id="SSF56112">
    <property type="entry name" value="Protein kinase-like (PK-like)"/>
    <property type="match status" value="1"/>
</dbReference>
<evidence type="ECO:0000256" key="1">
    <source>
        <dbReference type="SAM" id="MobiDB-lite"/>
    </source>
</evidence>
<organism evidence="2 3">
    <name type="scientific">Frieseomelitta varia</name>
    <dbReference type="NCBI Taxonomy" id="561572"/>
    <lineage>
        <taxon>Eukaryota</taxon>
        <taxon>Metazoa</taxon>
        <taxon>Ecdysozoa</taxon>
        <taxon>Arthropoda</taxon>
        <taxon>Hexapoda</taxon>
        <taxon>Insecta</taxon>
        <taxon>Pterygota</taxon>
        <taxon>Neoptera</taxon>
        <taxon>Endopterygota</taxon>
        <taxon>Hymenoptera</taxon>
        <taxon>Apocrita</taxon>
        <taxon>Aculeata</taxon>
        <taxon>Apoidea</taxon>
        <taxon>Anthophila</taxon>
        <taxon>Apidae</taxon>
        <taxon>Frieseomelitta</taxon>
    </lineage>
</organism>
<evidence type="ECO:0008006" key="4">
    <source>
        <dbReference type="Google" id="ProtNLM"/>
    </source>
</evidence>
<evidence type="ECO:0000313" key="2">
    <source>
        <dbReference type="EMBL" id="KAF3429421.1"/>
    </source>
</evidence>
<dbReference type="Gene3D" id="3.30.200.20">
    <property type="entry name" value="Phosphorylase Kinase, domain 1"/>
    <property type="match status" value="1"/>
</dbReference>
<accession>A0A833S7A1</accession>
<reference evidence="2" key="1">
    <citation type="submission" date="2019-11" db="EMBL/GenBank/DDBJ databases">
        <title>The nuclear and mitochondrial genomes of Frieseomelitta varia - a highly eusocial stingless bee (Meliponini) with a permanently sterile worker caste.</title>
        <authorList>
            <person name="Freitas F.C.P."/>
            <person name="Lourenco A.P."/>
            <person name="Nunes F.M.F."/>
            <person name="Paschoal A.R."/>
            <person name="Abreu F.C.P."/>
            <person name="Barbin F.O."/>
            <person name="Bataglia L."/>
            <person name="Cardoso-Junior C.A.M."/>
            <person name="Cervoni M.S."/>
            <person name="Silva S.R."/>
            <person name="Dalarmi F."/>
            <person name="Del Lama M.A."/>
            <person name="Depintor T.S."/>
            <person name="Ferreira K.M."/>
            <person name="Goria P.S."/>
            <person name="Jaskot M.C."/>
            <person name="Lago D.C."/>
            <person name="Luna-Lucena D."/>
            <person name="Moda L.M."/>
            <person name="Nascimento L."/>
            <person name="Pedrino M."/>
            <person name="Rabico F.O."/>
            <person name="Sanches F.C."/>
            <person name="Santos D.E."/>
            <person name="Santos C.G."/>
            <person name="Vieira J."/>
            <person name="Lopes T.F."/>
            <person name="Barchuk A.R."/>
            <person name="Hartfelder K."/>
            <person name="Simoes Z.L.P."/>
            <person name="Bitondi M.M.G."/>
            <person name="Pinheiro D.G."/>
        </authorList>
    </citation>
    <scope>NUCLEOTIDE SEQUENCE</scope>
    <source>
        <strain evidence="2">USP_RPSP 00005682</strain>
        <tissue evidence="2">Whole individual</tissue>
    </source>
</reference>
<sequence>MSLPSVSDYSLLEKIGSGSYATVYKAFKKKKRTDTSAKEKTRRRKEKKRFQAYTWSVQSVSPLRLPDTLYPSTGSLDSSGQSHKSVVHTVHDTCL</sequence>
<dbReference type="AlphaFoldDB" id="A0A833S7A1"/>
<name>A0A833S7A1_9HYME</name>
<proteinExistence type="predicted"/>
<feature type="region of interest" description="Disordered" evidence="1">
    <location>
        <begin position="72"/>
        <end position="95"/>
    </location>
</feature>
<dbReference type="EMBL" id="WNWW01000163">
    <property type="protein sequence ID" value="KAF3429421.1"/>
    <property type="molecule type" value="Genomic_DNA"/>
</dbReference>
<comment type="caution">
    <text evidence="2">The sequence shown here is derived from an EMBL/GenBank/DDBJ whole genome shotgun (WGS) entry which is preliminary data.</text>
</comment>
<feature type="compositionally biased region" description="Polar residues" evidence="1">
    <location>
        <begin position="72"/>
        <end position="84"/>
    </location>
</feature>
<evidence type="ECO:0000313" key="3">
    <source>
        <dbReference type="Proteomes" id="UP000655588"/>
    </source>
</evidence>
<protein>
    <recommendedName>
        <fullName evidence="4">Protein kinase domain-containing protein</fullName>
    </recommendedName>
</protein>
<dbReference type="Proteomes" id="UP000655588">
    <property type="component" value="Unassembled WGS sequence"/>
</dbReference>